<keyword evidence="2" id="KW-1185">Reference proteome</keyword>
<dbReference type="InterPro" id="IPR008554">
    <property type="entry name" value="Glutaredoxin-like"/>
</dbReference>
<dbReference type="OrthoDB" id="8537427at2"/>
<dbReference type="AlphaFoldDB" id="A0A4R7NY97"/>
<dbReference type="SUPFAM" id="SSF52833">
    <property type="entry name" value="Thioredoxin-like"/>
    <property type="match status" value="1"/>
</dbReference>
<dbReference type="RefSeq" id="WP_133883443.1">
    <property type="nucleotide sequence ID" value="NZ_MWIN01000013.1"/>
</dbReference>
<comment type="caution">
    <text evidence="1">The sequence shown here is derived from an EMBL/GenBank/DDBJ whole genome shotgun (WGS) entry which is preliminary data.</text>
</comment>
<name>A0A4R7NY97_9GAMM</name>
<evidence type="ECO:0000313" key="1">
    <source>
        <dbReference type="EMBL" id="TDU25862.1"/>
    </source>
</evidence>
<dbReference type="EMBL" id="SOBT01000011">
    <property type="protein sequence ID" value="TDU25862.1"/>
    <property type="molecule type" value="Genomic_DNA"/>
</dbReference>
<accession>A0A4R7NY97</accession>
<protein>
    <submittedName>
        <fullName evidence="1">Glutaredoxin-like protein DUF836</fullName>
    </submittedName>
</protein>
<evidence type="ECO:0000313" key="2">
    <source>
        <dbReference type="Proteomes" id="UP000295341"/>
    </source>
</evidence>
<proteinExistence type="predicted"/>
<sequence length="86" mass="9882">MTEILLLLGRPECGLCEEMEIALRSHHAFEGVELQHADVDSQADWQRRYGLRVPVLLDRWGDVVCEGHFDTDAFSAWRLEMARRGA</sequence>
<dbReference type="Gene3D" id="3.40.30.10">
    <property type="entry name" value="Glutaredoxin"/>
    <property type="match status" value="1"/>
</dbReference>
<reference evidence="1 2" key="1">
    <citation type="submission" date="2019-03" db="EMBL/GenBank/DDBJ databases">
        <title>Genomic Encyclopedia of Type Strains, Phase IV (KMG-IV): sequencing the most valuable type-strain genomes for metagenomic binning, comparative biology and taxonomic classification.</title>
        <authorList>
            <person name="Goeker M."/>
        </authorList>
    </citation>
    <scope>NUCLEOTIDE SEQUENCE [LARGE SCALE GENOMIC DNA]</scope>
    <source>
        <strain evidence="1 2">DSM 26377</strain>
    </source>
</reference>
<dbReference type="CDD" id="cd01659">
    <property type="entry name" value="TRX_superfamily"/>
    <property type="match status" value="1"/>
</dbReference>
<organism evidence="1 2">
    <name type="scientific">Panacagrimonas perspica</name>
    <dbReference type="NCBI Taxonomy" id="381431"/>
    <lineage>
        <taxon>Bacteria</taxon>
        <taxon>Pseudomonadati</taxon>
        <taxon>Pseudomonadota</taxon>
        <taxon>Gammaproteobacteria</taxon>
        <taxon>Nevskiales</taxon>
        <taxon>Nevskiaceae</taxon>
        <taxon>Panacagrimonas</taxon>
    </lineage>
</organism>
<dbReference type="Proteomes" id="UP000295341">
    <property type="component" value="Unassembled WGS sequence"/>
</dbReference>
<dbReference type="Pfam" id="PF05768">
    <property type="entry name" value="Glrx-like"/>
    <property type="match status" value="1"/>
</dbReference>
<dbReference type="InterPro" id="IPR036249">
    <property type="entry name" value="Thioredoxin-like_sf"/>
</dbReference>
<gene>
    <name evidence="1" type="ORF">DFR24_4307</name>
</gene>